<evidence type="ECO:0000313" key="2">
    <source>
        <dbReference type="Proteomes" id="UP001163223"/>
    </source>
</evidence>
<dbReference type="EMBL" id="CP113520">
    <property type="protein sequence ID" value="WAJ29242.1"/>
    <property type="molecule type" value="Genomic_DNA"/>
</dbReference>
<evidence type="ECO:0000313" key="1">
    <source>
        <dbReference type="EMBL" id="WAJ29242.1"/>
    </source>
</evidence>
<dbReference type="Proteomes" id="UP001163223">
    <property type="component" value="Chromosome"/>
</dbReference>
<gene>
    <name evidence="1" type="ORF">OXU80_03110</name>
</gene>
<protein>
    <submittedName>
        <fullName evidence="1">Uncharacterized protein</fullName>
    </submittedName>
</protein>
<name>A0ACD4NQX5_9HYPH</name>
<organism evidence="1 2">
    <name type="scientific">Antarcticirhabdus aurantiaca</name>
    <dbReference type="NCBI Taxonomy" id="2606717"/>
    <lineage>
        <taxon>Bacteria</taxon>
        <taxon>Pseudomonadati</taxon>
        <taxon>Pseudomonadota</taxon>
        <taxon>Alphaproteobacteria</taxon>
        <taxon>Hyphomicrobiales</taxon>
        <taxon>Aurantimonadaceae</taxon>
        <taxon>Antarcticirhabdus</taxon>
    </lineage>
</organism>
<reference evidence="1" key="1">
    <citation type="submission" date="2022-11" db="EMBL/GenBank/DDBJ databases">
        <title>beta-Carotene-producing bacterium, Jeongeuplla avenae sp. nov., alleviates the salt stress of Arabidopsis seedlings.</title>
        <authorList>
            <person name="Jiang L."/>
            <person name="Lee J."/>
        </authorList>
    </citation>
    <scope>NUCLEOTIDE SEQUENCE</scope>
    <source>
        <strain evidence="1">DY_R2A_6</strain>
    </source>
</reference>
<sequence>MSFPASPVPAAGSRSAGASLLPSIGGGDTARPLRPPMPAESRLDRLLVPGALALAVLVAGLPLMLVETPPFFDYPNHLARVDAIARLGSDPLLSANFRLSSFLLPNVLSDLVLLAFQAIAGPYAAGRMLVFLTIALTVAGVALLGRAAQKRWSPWAILAALFATNEMVFWGFLNYNLGLALLFFGLALWLHLAERPAWQRLLAGVAVGLLIFLAHLVAFGLYAVGCVMLELGRAWHHRQDSVESVLRRLAVAVAQILPILVLHLAASPASGLPMDIRFDMSAWGKFSPFFRVLSSGNPEADRAMLLAALGLAALGLVLRRARLDLGLTLAALAYAGLVLVLPYAALGSFFLDSRIAAAVALTAIAALGPGRLGRPGTAIVCLVLLGLVGWRSAVLSADWRDQAFGIGDARAAFAVLPEGAVLASASARPFELGDWRATRYNKPTHEHTAAYAMIDRHVLVPNIYAKAGQNPLVFTPTIPELLPLAGNPIPRIVGDDDLRRFVGDVARVARAAGEARPPFAGAYAVVWHRPCTSWPADLPVRFTACGRDFAIVEVPADAVDAIAQTAPNTTSR</sequence>
<proteinExistence type="predicted"/>
<keyword evidence="2" id="KW-1185">Reference proteome</keyword>
<accession>A0ACD4NQX5</accession>